<dbReference type="InterPro" id="IPR003594">
    <property type="entry name" value="HATPase_dom"/>
</dbReference>
<feature type="transmembrane region" description="Helical" evidence="7">
    <location>
        <begin position="330"/>
        <end position="348"/>
    </location>
</feature>
<keyword evidence="6" id="KW-0175">Coiled coil</keyword>
<dbReference type="AlphaFoldDB" id="A0AA95NHB6"/>
<dbReference type="PANTHER" id="PTHR24421">
    <property type="entry name" value="NITRATE/NITRITE SENSOR PROTEIN NARX-RELATED"/>
    <property type="match status" value="1"/>
</dbReference>
<dbReference type="PANTHER" id="PTHR24421:SF10">
    <property type="entry name" value="NITRATE_NITRITE SENSOR PROTEIN NARQ"/>
    <property type="match status" value="1"/>
</dbReference>
<proteinExistence type="predicted"/>
<keyword evidence="3" id="KW-0808">Transferase</keyword>
<keyword evidence="4" id="KW-0418">Kinase</keyword>
<feature type="transmembrane region" description="Helical" evidence="7">
    <location>
        <begin position="240"/>
        <end position="258"/>
    </location>
</feature>
<evidence type="ECO:0000256" key="5">
    <source>
        <dbReference type="ARBA" id="ARBA00023012"/>
    </source>
</evidence>
<evidence type="ECO:0000256" key="3">
    <source>
        <dbReference type="ARBA" id="ARBA00022679"/>
    </source>
</evidence>
<dbReference type="SUPFAM" id="SSF55874">
    <property type="entry name" value="ATPase domain of HSP90 chaperone/DNA topoisomerase II/histidine kinase"/>
    <property type="match status" value="1"/>
</dbReference>
<feature type="transmembrane region" description="Helical" evidence="7">
    <location>
        <begin position="389"/>
        <end position="410"/>
    </location>
</feature>
<keyword evidence="5" id="KW-0902">Two-component regulatory system</keyword>
<gene>
    <name evidence="9" type="ORF">PFX98_05525</name>
</gene>
<name>A0AA95NHB6_9BURK</name>
<dbReference type="Pfam" id="PF02518">
    <property type="entry name" value="HATPase_c"/>
    <property type="match status" value="1"/>
</dbReference>
<dbReference type="KEGG" id="pais:PFX98_05525"/>
<evidence type="ECO:0000256" key="4">
    <source>
        <dbReference type="ARBA" id="ARBA00022777"/>
    </source>
</evidence>
<dbReference type="EC" id="2.7.13.3" evidence="2"/>
<evidence type="ECO:0000256" key="6">
    <source>
        <dbReference type="SAM" id="Coils"/>
    </source>
</evidence>
<sequence length="651" mass="71830">MEAGAWEPEAARAAAPARRLDGWALLALAILLPALLMLGLHALSQRYNTALPPEVLRLSEAWQFSDDSELLPARQPEHARRVLLPFAQSQVRGATLGANWLLLDFELGQPAQTPFLLSLQHRPSVTVYLDGELLAYSSVGDEVEIGQRGLMLGSRNLLVNVPPSMLVAGQHRLALRLFAPGFEGSSLSPVLLGPAEAVRSLQESRRAWQGARLVTALCGLIIGLFLLLVWLALRQEWLNGVTGIYCLLAALLLLPYLVGQPLLPAPWWRMLLDAADVVSKALMLFLVAKLLGWPTRWPQRLALAYALLGLPLDLWAAHAGLAWTDFQHPWPWWALGSRSLVLLVAWALALRAAWRSGRAVLGMGAAVVGLSVLAWMYVSYFALVERERFSVVDVNVVGYACLIMMAGFALQRRFVHSLRAQTQARAELEAALAQRSAELEARYRELQHSEQLRSAAEERERLLQEMHDGLGSQLLMAKLGAEQGMDRETLSRLLDDCVDEMRLTVDALAINDGDLSLLLANFRHRMGKRLGAAGLELDWQLGDTPSLPRLMGTHGRDLVRIVQEALSNVLHHAQATRVRFRTRLNEDGSAVLLSINDNGRGLPETPCAGQGLRNMRKRAQRIGAEIAWRPGEEGGCEICLLIPVAPLERAL</sequence>
<feature type="domain" description="Histidine kinase/HSP90-like ATPase" evidence="8">
    <location>
        <begin position="553"/>
        <end position="646"/>
    </location>
</feature>
<dbReference type="GO" id="GO:0004673">
    <property type="term" value="F:protein histidine kinase activity"/>
    <property type="evidence" value="ECO:0007669"/>
    <property type="project" value="UniProtKB-EC"/>
</dbReference>
<dbReference type="EMBL" id="CP116346">
    <property type="protein sequence ID" value="WIT13067.1"/>
    <property type="molecule type" value="Genomic_DNA"/>
</dbReference>
<dbReference type="Proteomes" id="UP001177769">
    <property type="component" value="Chromosome"/>
</dbReference>
<evidence type="ECO:0000259" key="8">
    <source>
        <dbReference type="SMART" id="SM00387"/>
    </source>
</evidence>
<feature type="transmembrane region" description="Helical" evidence="7">
    <location>
        <begin position="360"/>
        <end position="383"/>
    </location>
</feature>
<dbReference type="InterPro" id="IPR036890">
    <property type="entry name" value="HATPase_C_sf"/>
</dbReference>
<keyword evidence="7" id="KW-1133">Transmembrane helix</keyword>
<feature type="transmembrane region" description="Helical" evidence="7">
    <location>
        <begin position="23"/>
        <end position="43"/>
    </location>
</feature>
<protein>
    <recommendedName>
        <fullName evidence="2">histidine kinase</fullName>
        <ecNumber evidence="2">2.7.13.3</ecNumber>
    </recommendedName>
</protein>
<organism evidence="9 10">
    <name type="scientific">Paucibacter sediminis</name>
    <dbReference type="NCBI Taxonomy" id="3019553"/>
    <lineage>
        <taxon>Bacteria</taxon>
        <taxon>Pseudomonadati</taxon>
        <taxon>Pseudomonadota</taxon>
        <taxon>Betaproteobacteria</taxon>
        <taxon>Burkholderiales</taxon>
        <taxon>Sphaerotilaceae</taxon>
        <taxon>Roseateles</taxon>
    </lineage>
</organism>
<feature type="transmembrane region" description="Helical" evidence="7">
    <location>
        <begin position="213"/>
        <end position="233"/>
    </location>
</feature>
<reference evidence="9" key="1">
    <citation type="submission" date="2023-01" db="EMBL/GenBank/DDBJ databases">
        <title>Whole genome sequence of Paucibacter sp. S2-9 isolated from pond sediment.</title>
        <authorList>
            <person name="Jung J.Y."/>
        </authorList>
    </citation>
    <scope>NUCLEOTIDE SEQUENCE</scope>
    <source>
        <strain evidence="9">S2-9</strain>
    </source>
</reference>
<dbReference type="Gene3D" id="3.30.565.10">
    <property type="entry name" value="Histidine kinase-like ATPase, C-terminal domain"/>
    <property type="match status" value="1"/>
</dbReference>
<dbReference type="SMART" id="SM00387">
    <property type="entry name" value="HATPase_c"/>
    <property type="match status" value="1"/>
</dbReference>
<dbReference type="InterPro" id="IPR050482">
    <property type="entry name" value="Sensor_HK_TwoCompSys"/>
</dbReference>
<keyword evidence="10" id="KW-1185">Reference proteome</keyword>
<evidence type="ECO:0000256" key="7">
    <source>
        <dbReference type="SAM" id="Phobius"/>
    </source>
</evidence>
<feature type="transmembrane region" description="Helical" evidence="7">
    <location>
        <begin position="270"/>
        <end position="291"/>
    </location>
</feature>
<feature type="coiled-coil region" evidence="6">
    <location>
        <begin position="429"/>
        <end position="465"/>
    </location>
</feature>
<dbReference type="GO" id="GO:0000160">
    <property type="term" value="P:phosphorelay signal transduction system"/>
    <property type="evidence" value="ECO:0007669"/>
    <property type="project" value="UniProtKB-KW"/>
</dbReference>
<keyword evidence="7" id="KW-0812">Transmembrane</keyword>
<evidence type="ECO:0000256" key="2">
    <source>
        <dbReference type="ARBA" id="ARBA00012438"/>
    </source>
</evidence>
<evidence type="ECO:0000256" key="1">
    <source>
        <dbReference type="ARBA" id="ARBA00000085"/>
    </source>
</evidence>
<dbReference type="RefSeq" id="WP_285234170.1">
    <property type="nucleotide sequence ID" value="NZ_CP116346.1"/>
</dbReference>
<accession>A0AA95NHB6</accession>
<evidence type="ECO:0000313" key="9">
    <source>
        <dbReference type="EMBL" id="WIT13067.1"/>
    </source>
</evidence>
<dbReference type="CDD" id="cd16917">
    <property type="entry name" value="HATPase_UhpB-NarQ-NarX-like"/>
    <property type="match status" value="1"/>
</dbReference>
<evidence type="ECO:0000313" key="10">
    <source>
        <dbReference type="Proteomes" id="UP001177769"/>
    </source>
</evidence>
<keyword evidence="7" id="KW-0472">Membrane</keyword>
<feature type="transmembrane region" description="Helical" evidence="7">
    <location>
        <begin position="303"/>
        <end position="324"/>
    </location>
</feature>
<comment type="catalytic activity">
    <reaction evidence="1">
        <text>ATP + protein L-histidine = ADP + protein N-phospho-L-histidine.</text>
        <dbReference type="EC" id="2.7.13.3"/>
    </reaction>
</comment>